<protein>
    <recommendedName>
        <fullName evidence="3">F-box domain-containing protein</fullName>
    </recommendedName>
</protein>
<proteinExistence type="predicted"/>
<dbReference type="InterPro" id="IPR036047">
    <property type="entry name" value="F-box-like_dom_sf"/>
</dbReference>
<evidence type="ECO:0000313" key="2">
    <source>
        <dbReference type="Proteomes" id="UP000015100"/>
    </source>
</evidence>
<dbReference type="SUPFAM" id="SSF81383">
    <property type="entry name" value="F-box domain"/>
    <property type="match status" value="1"/>
</dbReference>
<keyword evidence="2" id="KW-1185">Reference proteome</keyword>
<organism evidence="1 2">
    <name type="scientific">Dactylellina haptotyla (strain CBS 200.50)</name>
    <name type="common">Nematode-trapping fungus</name>
    <name type="synonym">Monacrosporium haptotylum</name>
    <dbReference type="NCBI Taxonomy" id="1284197"/>
    <lineage>
        <taxon>Eukaryota</taxon>
        <taxon>Fungi</taxon>
        <taxon>Dikarya</taxon>
        <taxon>Ascomycota</taxon>
        <taxon>Pezizomycotina</taxon>
        <taxon>Orbiliomycetes</taxon>
        <taxon>Orbiliales</taxon>
        <taxon>Orbiliaceae</taxon>
        <taxon>Dactylellina</taxon>
    </lineage>
</organism>
<dbReference type="Proteomes" id="UP000015100">
    <property type="component" value="Unassembled WGS sequence"/>
</dbReference>
<dbReference type="Gene3D" id="1.20.1280.50">
    <property type="match status" value="1"/>
</dbReference>
<dbReference type="EMBL" id="AQGS01000013">
    <property type="protein sequence ID" value="EPS45538.1"/>
    <property type="molecule type" value="Genomic_DNA"/>
</dbReference>
<evidence type="ECO:0000313" key="1">
    <source>
        <dbReference type="EMBL" id="EPS45538.1"/>
    </source>
</evidence>
<accession>S8C1B0</accession>
<dbReference type="HOGENOM" id="CLU_806578_0_0_1"/>
<evidence type="ECO:0008006" key="3">
    <source>
        <dbReference type="Google" id="ProtNLM"/>
    </source>
</evidence>
<dbReference type="OrthoDB" id="3800738at2759"/>
<reference evidence="1 2" key="1">
    <citation type="journal article" date="2013" name="PLoS Genet.">
        <title>Genomic mechanisms accounting for the adaptation to parasitism in nematode-trapping fungi.</title>
        <authorList>
            <person name="Meerupati T."/>
            <person name="Andersson K.M."/>
            <person name="Friman E."/>
            <person name="Kumar D."/>
            <person name="Tunlid A."/>
            <person name="Ahren D."/>
        </authorList>
    </citation>
    <scope>NUCLEOTIDE SEQUENCE [LARGE SCALE GENOMIC DNA]</scope>
    <source>
        <strain evidence="1 2">CBS 200.50</strain>
    </source>
</reference>
<gene>
    <name evidence="1" type="ORF">H072_463</name>
</gene>
<comment type="caution">
    <text evidence="1">The sequence shown here is derived from an EMBL/GenBank/DDBJ whole genome shotgun (WGS) entry which is preliminary data.</text>
</comment>
<name>S8C1B0_DACHA</name>
<reference evidence="2" key="2">
    <citation type="submission" date="2013-04" db="EMBL/GenBank/DDBJ databases">
        <title>Genomic mechanisms accounting for the adaptation to parasitism in nematode-trapping fungi.</title>
        <authorList>
            <person name="Ahren D.G."/>
        </authorList>
    </citation>
    <scope>NUCLEOTIDE SEQUENCE [LARGE SCALE GENOMIC DNA]</scope>
    <source>
        <strain evidence="2">CBS 200.50</strain>
    </source>
</reference>
<sequence length="356" mass="40125">MNPTNSNTGPATAGRPSQTASQAILDPKFLEIIFPYLPAITLLTTCQAVCKTWKHLIEESPNVNFYARTGIQRKGIYAQQVDPTANRALQITQATKILNSLPRLTTPMAMEVLSRFWRKLAKNGINMNLEAGSDTTHKPFAGGNYLADAIADFVKVPVDWTANLFADAEEVFKEPPEEADRRHFNKYINRLYNQFRPVLNKIPVLVSELQRDLHSNLEAKAAVGSNWAYIHSSRTGGNITSDLKTPDFELPGTWHQILEPLVQTAFFRSPRGVLGNEKCYSLIPSMKIPAFLYYHTSLDTNGMEKASVSVRFRYEWGLTNKATESVDLGSSSPYSTYCERMVRDTQGWMTRAPRRR</sequence>
<dbReference type="AlphaFoldDB" id="S8C1B0"/>